<organism evidence="2 3">
    <name type="scientific">Araneus ventricosus</name>
    <name type="common">Orbweaver spider</name>
    <name type="synonym">Epeira ventricosa</name>
    <dbReference type="NCBI Taxonomy" id="182803"/>
    <lineage>
        <taxon>Eukaryota</taxon>
        <taxon>Metazoa</taxon>
        <taxon>Ecdysozoa</taxon>
        <taxon>Arthropoda</taxon>
        <taxon>Chelicerata</taxon>
        <taxon>Arachnida</taxon>
        <taxon>Araneae</taxon>
        <taxon>Araneomorphae</taxon>
        <taxon>Entelegynae</taxon>
        <taxon>Araneoidea</taxon>
        <taxon>Araneidae</taxon>
        <taxon>Araneus</taxon>
    </lineage>
</organism>
<keyword evidence="1" id="KW-0472">Membrane</keyword>
<dbReference type="AlphaFoldDB" id="A0A4Y2LM30"/>
<name>A0A4Y2LM30_ARAVE</name>
<keyword evidence="1" id="KW-1133">Transmembrane helix</keyword>
<accession>A0A4Y2LM30</accession>
<reference evidence="2 3" key="1">
    <citation type="journal article" date="2019" name="Sci. Rep.">
        <title>Orb-weaving spider Araneus ventricosus genome elucidates the spidroin gene catalogue.</title>
        <authorList>
            <person name="Kono N."/>
            <person name="Nakamura H."/>
            <person name="Ohtoshi R."/>
            <person name="Moran D.A.P."/>
            <person name="Shinohara A."/>
            <person name="Yoshida Y."/>
            <person name="Fujiwara M."/>
            <person name="Mori M."/>
            <person name="Tomita M."/>
            <person name="Arakawa K."/>
        </authorList>
    </citation>
    <scope>NUCLEOTIDE SEQUENCE [LARGE SCALE GENOMIC DNA]</scope>
</reference>
<feature type="transmembrane region" description="Helical" evidence="1">
    <location>
        <begin position="101"/>
        <end position="120"/>
    </location>
</feature>
<proteinExistence type="predicted"/>
<dbReference type="Proteomes" id="UP000499080">
    <property type="component" value="Unassembled WGS sequence"/>
</dbReference>
<evidence type="ECO:0000256" key="1">
    <source>
        <dbReference type="SAM" id="Phobius"/>
    </source>
</evidence>
<dbReference type="EMBL" id="BGPR01006064">
    <property type="protein sequence ID" value="GBN15778.1"/>
    <property type="molecule type" value="Genomic_DNA"/>
</dbReference>
<sequence length="162" mass="17993">MTAATIASSSQSPGHGPIPPEGGTYYHWWWDPSPTIGIPPGEGSYCLLIRKHLIRVLAEEGRQATEEQRGYCSAPTAEIPVKKIQHGQLRGTVAAKYRHRIALGFTLGALALSCICSYLLSKMQLNPGKGLEKLEHPKRFFNRIGYKPIMEQEEAQVDCDKF</sequence>
<keyword evidence="3" id="KW-1185">Reference proteome</keyword>
<protein>
    <submittedName>
        <fullName evidence="2">Uncharacterized protein</fullName>
    </submittedName>
</protein>
<keyword evidence="1" id="KW-0812">Transmembrane</keyword>
<evidence type="ECO:0000313" key="2">
    <source>
        <dbReference type="EMBL" id="GBN15778.1"/>
    </source>
</evidence>
<gene>
    <name evidence="2" type="ORF">AVEN_149222_1</name>
</gene>
<comment type="caution">
    <text evidence="2">The sequence shown here is derived from an EMBL/GenBank/DDBJ whole genome shotgun (WGS) entry which is preliminary data.</text>
</comment>
<dbReference type="OrthoDB" id="6423933at2759"/>
<evidence type="ECO:0000313" key="3">
    <source>
        <dbReference type="Proteomes" id="UP000499080"/>
    </source>
</evidence>